<dbReference type="OrthoDB" id="9785345at2"/>
<gene>
    <name evidence="3" type="ORF">FN924_09315</name>
</gene>
<dbReference type="GO" id="GO:0016787">
    <property type="term" value="F:hydrolase activity"/>
    <property type="evidence" value="ECO:0007669"/>
    <property type="project" value="InterPro"/>
</dbReference>
<dbReference type="InterPro" id="IPR036779">
    <property type="entry name" value="LysM_dom_sf"/>
</dbReference>
<dbReference type="Pfam" id="PF01476">
    <property type="entry name" value="LysM"/>
    <property type="match status" value="1"/>
</dbReference>
<name>A0A516KG36_9BACI</name>
<dbReference type="Gene3D" id="6.20.240.60">
    <property type="match status" value="1"/>
</dbReference>
<keyword evidence="4" id="KW-1185">Reference proteome</keyword>
<dbReference type="Gene3D" id="1.10.10.2520">
    <property type="entry name" value="Cell wall hydrolase SleB, domain 1"/>
    <property type="match status" value="1"/>
</dbReference>
<dbReference type="Proteomes" id="UP000315215">
    <property type="component" value="Chromosome"/>
</dbReference>
<evidence type="ECO:0000313" key="4">
    <source>
        <dbReference type="Proteomes" id="UP000315215"/>
    </source>
</evidence>
<dbReference type="InterPro" id="IPR011105">
    <property type="entry name" value="Cell_wall_hydrolase_SleB"/>
</dbReference>
<dbReference type="Gene3D" id="3.10.350.10">
    <property type="entry name" value="LysM domain"/>
    <property type="match status" value="1"/>
</dbReference>
<organism evidence="3 4">
    <name type="scientific">Radiobacillus deserti</name>
    <dbReference type="NCBI Taxonomy" id="2594883"/>
    <lineage>
        <taxon>Bacteria</taxon>
        <taxon>Bacillati</taxon>
        <taxon>Bacillota</taxon>
        <taxon>Bacilli</taxon>
        <taxon>Bacillales</taxon>
        <taxon>Bacillaceae</taxon>
        <taxon>Radiobacillus</taxon>
    </lineage>
</organism>
<evidence type="ECO:0000313" key="3">
    <source>
        <dbReference type="EMBL" id="QDP40358.1"/>
    </source>
</evidence>
<dbReference type="EMBL" id="CP041666">
    <property type="protein sequence ID" value="QDP40358.1"/>
    <property type="molecule type" value="Genomic_DNA"/>
</dbReference>
<accession>A0A516KG36</accession>
<sequence length="193" mass="20922">MKKILVGFVLSLSLLSFTSTSEAASSYTVQSGDTLWKIGMRYGVSVEDLQQLNNHYSSQLNIGDTLTIPSTISASEKDLLARLVQAEAVGEPYAGKVAVATVVLNRVDNSKFPNNIKDVIYEKSAGYYAFTPVKNGQINQPASVSAKKAVSEALAFRGMGSGSLYFYNPKTAQSAWIKSRPVTIKIGNHTFTR</sequence>
<feature type="domain" description="LysM" evidence="2">
    <location>
        <begin position="25"/>
        <end position="68"/>
    </location>
</feature>
<dbReference type="KEGG" id="aqt:FN924_09315"/>
<dbReference type="AlphaFoldDB" id="A0A516KG36"/>
<dbReference type="GO" id="GO:0008932">
    <property type="term" value="F:lytic endotransglycosylase activity"/>
    <property type="evidence" value="ECO:0007669"/>
    <property type="project" value="TreeGrafter"/>
</dbReference>
<keyword evidence="1" id="KW-0732">Signal</keyword>
<reference evidence="3 4" key="1">
    <citation type="submission" date="2019-07" db="EMBL/GenBank/DDBJ databases">
        <authorList>
            <person name="Li J."/>
        </authorList>
    </citation>
    <scope>NUCLEOTIDE SEQUENCE [LARGE SCALE GENOMIC DNA]</scope>
    <source>
        <strain evidence="3 4">TKL69</strain>
    </source>
</reference>
<dbReference type="InterPro" id="IPR042047">
    <property type="entry name" value="SleB_dom1"/>
</dbReference>
<dbReference type="SUPFAM" id="SSF54106">
    <property type="entry name" value="LysM domain"/>
    <property type="match status" value="1"/>
</dbReference>
<dbReference type="InterPro" id="IPR018392">
    <property type="entry name" value="LysM"/>
</dbReference>
<dbReference type="PROSITE" id="PS51782">
    <property type="entry name" value="LYSM"/>
    <property type="match status" value="1"/>
</dbReference>
<dbReference type="PANTHER" id="PTHR33734:SF22">
    <property type="entry name" value="MEMBRANE-BOUND LYTIC MUREIN TRANSGLYCOSYLASE D"/>
    <property type="match status" value="1"/>
</dbReference>
<protein>
    <submittedName>
        <fullName evidence="3">LysM peptidoglycan-binding domain-containing protein</fullName>
    </submittedName>
</protein>
<dbReference type="PANTHER" id="PTHR33734">
    <property type="entry name" value="LYSM DOMAIN-CONTAINING GPI-ANCHORED PROTEIN 2"/>
    <property type="match status" value="1"/>
</dbReference>
<proteinExistence type="predicted"/>
<dbReference type="RefSeq" id="WP_143893853.1">
    <property type="nucleotide sequence ID" value="NZ_CP041666.1"/>
</dbReference>
<feature type="chain" id="PRO_5022060985" evidence="1">
    <location>
        <begin position="24"/>
        <end position="193"/>
    </location>
</feature>
<dbReference type="Pfam" id="PF07486">
    <property type="entry name" value="Hydrolase_2"/>
    <property type="match status" value="1"/>
</dbReference>
<dbReference type="CDD" id="cd00118">
    <property type="entry name" value="LysM"/>
    <property type="match status" value="1"/>
</dbReference>
<evidence type="ECO:0000256" key="1">
    <source>
        <dbReference type="SAM" id="SignalP"/>
    </source>
</evidence>
<feature type="signal peptide" evidence="1">
    <location>
        <begin position="1"/>
        <end position="23"/>
    </location>
</feature>
<dbReference type="SMART" id="SM00257">
    <property type="entry name" value="LysM"/>
    <property type="match status" value="1"/>
</dbReference>
<evidence type="ECO:0000259" key="2">
    <source>
        <dbReference type="PROSITE" id="PS51782"/>
    </source>
</evidence>